<evidence type="ECO:0000256" key="1">
    <source>
        <dbReference type="SAM" id="MobiDB-lite"/>
    </source>
</evidence>
<feature type="compositionally biased region" description="Acidic residues" evidence="1">
    <location>
        <begin position="90"/>
        <end position="99"/>
    </location>
</feature>
<dbReference type="Proteomes" id="UP000887458">
    <property type="component" value="Unassembled WGS sequence"/>
</dbReference>
<proteinExistence type="predicted"/>
<evidence type="ECO:0000313" key="2">
    <source>
        <dbReference type="EMBL" id="KAH9424037.1"/>
    </source>
</evidence>
<gene>
    <name evidence="2" type="ORF">DERP_008885</name>
</gene>
<dbReference type="EMBL" id="NJHN03000030">
    <property type="protein sequence ID" value="KAH9424037.1"/>
    <property type="molecule type" value="Genomic_DNA"/>
</dbReference>
<accession>A0ABQ8JNG3</accession>
<keyword evidence="3" id="KW-1185">Reference proteome</keyword>
<organism evidence="2 3">
    <name type="scientific">Dermatophagoides pteronyssinus</name>
    <name type="common">European house dust mite</name>
    <dbReference type="NCBI Taxonomy" id="6956"/>
    <lineage>
        <taxon>Eukaryota</taxon>
        <taxon>Metazoa</taxon>
        <taxon>Ecdysozoa</taxon>
        <taxon>Arthropoda</taxon>
        <taxon>Chelicerata</taxon>
        <taxon>Arachnida</taxon>
        <taxon>Acari</taxon>
        <taxon>Acariformes</taxon>
        <taxon>Sarcoptiformes</taxon>
        <taxon>Astigmata</taxon>
        <taxon>Psoroptidia</taxon>
        <taxon>Analgoidea</taxon>
        <taxon>Pyroglyphidae</taxon>
        <taxon>Dermatophagoidinae</taxon>
        <taxon>Dermatophagoides</taxon>
    </lineage>
</organism>
<sequence length="105" mass="12178">MNQNAPLKSTSKCVNQASKKIYVLNNFTQETKNNDDDNHYIKVLITLKIRIKNSGHQKKAKFYFVLMTQSPSFNLMKNLDEGQAKNKDNYDDDDDDDLQFNDPSK</sequence>
<reference evidence="2 3" key="2">
    <citation type="journal article" date="2022" name="Mol. Biol. Evol.">
        <title>Comparative Genomics Reveals Insights into the Divergent Evolution of Astigmatic Mites and Household Pest Adaptations.</title>
        <authorList>
            <person name="Xiong Q."/>
            <person name="Wan A.T."/>
            <person name="Liu X."/>
            <person name="Fung C.S."/>
            <person name="Xiao X."/>
            <person name="Malainual N."/>
            <person name="Hou J."/>
            <person name="Wang L."/>
            <person name="Wang M."/>
            <person name="Yang K.Y."/>
            <person name="Cui Y."/>
            <person name="Leung E.L."/>
            <person name="Nong W."/>
            <person name="Shin S.K."/>
            <person name="Au S.W."/>
            <person name="Jeong K.Y."/>
            <person name="Chew F.T."/>
            <person name="Hui J.H."/>
            <person name="Leung T.F."/>
            <person name="Tungtrongchitr A."/>
            <person name="Zhong N."/>
            <person name="Liu Z."/>
            <person name="Tsui S.K."/>
        </authorList>
    </citation>
    <scope>NUCLEOTIDE SEQUENCE [LARGE SCALE GENOMIC DNA]</scope>
    <source>
        <strain evidence="2">Derp</strain>
    </source>
</reference>
<comment type="caution">
    <text evidence="2">The sequence shown here is derived from an EMBL/GenBank/DDBJ whole genome shotgun (WGS) entry which is preliminary data.</text>
</comment>
<name>A0ABQ8JNG3_DERPT</name>
<feature type="compositionally biased region" description="Basic and acidic residues" evidence="1">
    <location>
        <begin position="79"/>
        <end position="89"/>
    </location>
</feature>
<feature type="region of interest" description="Disordered" evidence="1">
    <location>
        <begin position="79"/>
        <end position="105"/>
    </location>
</feature>
<protein>
    <submittedName>
        <fullName evidence="2">Uncharacterized protein</fullName>
    </submittedName>
</protein>
<reference evidence="2 3" key="1">
    <citation type="journal article" date="2018" name="J. Allergy Clin. Immunol.">
        <title>High-quality assembly of Dermatophagoides pteronyssinus genome and transcriptome reveals a wide range of novel allergens.</title>
        <authorList>
            <person name="Liu X.Y."/>
            <person name="Yang K.Y."/>
            <person name="Wang M.Q."/>
            <person name="Kwok J.S."/>
            <person name="Zeng X."/>
            <person name="Yang Z."/>
            <person name="Xiao X.J."/>
            <person name="Lau C.P."/>
            <person name="Li Y."/>
            <person name="Huang Z.M."/>
            <person name="Ba J.G."/>
            <person name="Yim A.K."/>
            <person name="Ouyang C.Y."/>
            <person name="Ngai S.M."/>
            <person name="Chan T.F."/>
            <person name="Leung E.L."/>
            <person name="Liu L."/>
            <person name="Liu Z.G."/>
            <person name="Tsui S.K."/>
        </authorList>
    </citation>
    <scope>NUCLEOTIDE SEQUENCE [LARGE SCALE GENOMIC DNA]</scope>
    <source>
        <strain evidence="2">Derp</strain>
    </source>
</reference>
<evidence type="ECO:0000313" key="3">
    <source>
        <dbReference type="Proteomes" id="UP000887458"/>
    </source>
</evidence>